<dbReference type="EMBL" id="CP069044">
    <property type="protein sequence ID" value="QRD07521.1"/>
    <property type="molecule type" value="Genomic_DNA"/>
</dbReference>
<feature type="domain" description="Heterokaryon incompatibility" evidence="1">
    <location>
        <begin position="22"/>
        <end position="108"/>
    </location>
</feature>
<evidence type="ECO:0000259" key="2">
    <source>
        <dbReference type="Pfam" id="PF26640"/>
    </source>
</evidence>
<dbReference type="InterPro" id="IPR010730">
    <property type="entry name" value="HET"/>
</dbReference>
<evidence type="ECO:0000313" key="3">
    <source>
        <dbReference type="EMBL" id="QRD07521.1"/>
    </source>
</evidence>
<protein>
    <recommendedName>
        <fullName evidence="5">Heterokaryon incompatibility domain-containing protein</fullName>
    </recommendedName>
</protein>
<accession>A0A7U2ICX5</accession>
<dbReference type="OrthoDB" id="20872at2759"/>
<dbReference type="Proteomes" id="UP000663193">
    <property type="component" value="Chromosome 22"/>
</dbReference>
<reference evidence="4" key="1">
    <citation type="journal article" date="2021" name="BMC Genomics">
        <title>Chromosome-level genome assembly and manually-curated proteome of model necrotroph Parastagonospora nodorum Sn15 reveals a genome-wide trove of candidate effector homologs, and redundancy of virulence-related functions within an accessory chromosome.</title>
        <authorList>
            <person name="Bertazzoni S."/>
            <person name="Jones D.A.B."/>
            <person name="Phan H.T."/>
            <person name="Tan K.-C."/>
            <person name="Hane J.K."/>
        </authorList>
    </citation>
    <scope>NUCLEOTIDE SEQUENCE [LARGE SCALE GENOMIC DNA]</scope>
    <source>
        <strain evidence="4">SN15 / ATCC MYA-4574 / FGSC 10173)</strain>
    </source>
</reference>
<dbReference type="VEuPathDB" id="FungiDB:JI435_130920"/>
<dbReference type="PANTHER" id="PTHR10622:SF10">
    <property type="entry name" value="HET DOMAIN-CONTAINING PROTEIN"/>
    <property type="match status" value="1"/>
</dbReference>
<feature type="domain" description="DUF8212" evidence="2">
    <location>
        <begin position="225"/>
        <end position="317"/>
    </location>
</feature>
<organism evidence="3 4">
    <name type="scientific">Phaeosphaeria nodorum (strain SN15 / ATCC MYA-4574 / FGSC 10173)</name>
    <name type="common">Glume blotch fungus</name>
    <name type="synonym">Parastagonospora nodorum</name>
    <dbReference type="NCBI Taxonomy" id="321614"/>
    <lineage>
        <taxon>Eukaryota</taxon>
        <taxon>Fungi</taxon>
        <taxon>Dikarya</taxon>
        <taxon>Ascomycota</taxon>
        <taxon>Pezizomycotina</taxon>
        <taxon>Dothideomycetes</taxon>
        <taxon>Pleosporomycetidae</taxon>
        <taxon>Pleosporales</taxon>
        <taxon>Pleosporineae</taxon>
        <taxon>Phaeosphaeriaceae</taxon>
        <taxon>Parastagonospora</taxon>
    </lineage>
</organism>
<dbReference type="Pfam" id="PF06985">
    <property type="entry name" value="HET"/>
    <property type="match status" value="1"/>
</dbReference>
<sequence>MRLLKTTTQALEEFESTTAPPYAILSHTWTDHEEVRYQDLFTERTSGKEAGYAKVDNGCRIALAKGYDYIWIDTCCIDKTNNAELSEAINSMFHWYKNAGVCLAYLADVPPNVDPSHKDSLFSASRWFTRGWTLQELLAPYVVIFLADDWSEIGTKTELVSPLSIITGIPSMFLLGVDLESASVAMRFSWASGRSTTKPEDIAYCLLGIFDIQMSLLYGEREVGAFRRLQQKIMKNSDDQSIFAWTLDKDQGSPLRTSGLRKAFSLLAPSPESFKGWRNVVETTPPVVPGYLDGIRTPTVFNNKGLHLALPIIPLSVVDRRDRRVIAVLNCRKVGNNMMRLAVCLQDVSTNGGRYVRVRSHMLVSIPLRLVVALAKYASISVRQEECAQQANMSLPNSLDERLYSVVECKYNSAILLSDLARRISQSEPEDRAMTSVEYSCQKDPISPTKDTPWHDITPQQQSARAKTIPLRQRIRRYSLLTAFDGHTEKES</sequence>
<evidence type="ECO:0000313" key="4">
    <source>
        <dbReference type="Proteomes" id="UP000663193"/>
    </source>
</evidence>
<dbReference type="PANTHER" id="PTHR10622">
    <property type="entry name" value="HET DOMAIN-CONTAINING PROTEIN"/>
    <property type="match status" value="1"/>
</dbReference>
<dbReference type="AlphaFoldDB" id="A0A7U2ICX5"/>
<keyword evidence="4" id="KW-1185">Reference proteome</keyword>
<dbReference type="InterPro" id="IPR058525">
    <property type="entry name" value="DUF8212"/>
</dbReference>
<proteinExistence type="predicted"/>
<dbReference type="Pfam" id="PF26640">
    <property type="entry name" value="DUF8212"/>
    <property type="match status" value="1"/>
</dbReference>
<name>A0A7U2ICX5_PHANO</name>
<gene>
    <name evidence="3" type="ORF">JI435_130920</name>
</gene>
<evidence type="ECO:0000259" key="1">
    <source>
        <dbReference type="Pfam" id="PF06985"/>
    </source>
</evidence>
<evidence type="ECO:0008006" key="5">
    <source>
        <dbReference type="Google" id="ProtNLM"/>
    </source>
</evidence>